<organism evidence="2">
    <name type="scientific">hydrothermal vent metagenome</name>
    <dbReference type="NCBI Taxonomy" id="652676"/>
    <lineage>
        <taxon>unclassified sequences</taxon>
        <taxon>metagenomes</taxon>
        <taxon>ecological metagenomes</taxon>
    </lineage>
</organism>
<dbReference type="InterPro" id="IPR014710">
    <property type="entry name" value="RmlC-like_jellyroll"/>
</dbReference>
<dbReference type="PANTHER" id="PTHR24567:SF76">
    <property type="entry name" value="CYCLIC NUCLEOTIDE-BINDING DOMAIN PROTEIN"/>
    <property type="match status" value="1"/>
</dbReference>
<dbReference type="Pfam" id="PF00027">
    <property type="entry name" value="cNMP_binding"/>
    <property type="match status" value="1"/>
</dbReference>
<dbReference type="AlphaFoldDB" id="A0A3B1A744"/>
<dbReference type="CDD" id="cd00038">
    <property type="entry name" value="CAP_ED"/>
    <property type="match status" value="1"/>
</dbReference>
<dbReference type="SUPFAM" id="SSF51206">
    <property type="entry name" value="cAMP-binding domain-like"/>
    <property type="match status" value="1"/>
</dbReference>
<dbReference type="Gene3D" id="2.60.120.10">
    <property type="entry name" value="Jelly Rolls"/>
    <property type="match status" value="1"/>
</dbReference>
<dbReference type="EMBL" id="UOFQ01000142">
    <property type="protein sequence ID" value="VAW89584.1"/>
    <property type="molecule type" value="Genomic_DNA"/>
</dbReference>
<dbReference type="InterPro" id="IPR018490">
    <property type="entry name" value="cNMP-bd_dom_sf"/>
</dbReference>
<reference evidence="2" key="1">
    <citation type="submission" date="2018-06" db="EMBL/GenBank/DDBJ databases">
        <authorList>
            <person name="Zhirakovskaya E."/>
        </authorList>
    </citation>
    <scope>NUCLEOTIDE SEQUENCE</scope>
</reference>
<protein>
    <submittedName>
        <fullName evidence="2">cAMP-binding proteins - catabolite gene activator and regulatory subunit of cAMP-dependent protein kinases</fullName>
    </submittedName>
</protein>
<dbReference type="PANTHER" id="PTHR24567">
    <property type="entry name" value="CRP FAMILY TRANSCRIPTIONAL REGULATORY PROTEIN"/>
    <property type="match status" value="1"/>
</dbReference>
<proteinExistence type="predicted"/>
<dbReference type="InterPro" id="IPR000595">
    <property type="entry name" value="cNMP-bd_dom"/>
</dbReference>
<sequence>MNLNDYIQHYGERRDYNKGDVLFSQGELCKKLYFIEKGLCKVFYLTPDGQEFIKSFIAENAFITSLRSQMLSEASSFTATCLEPSSVIQLDFQELMSFTTTDLEASNSLNEALFQLAIKKERREYEFLCLSAQERYQLLAKRSPHLVRRVNQADIARYLGITPVALSRIRHRES</sequence>
<dbReference type="PROSITE" id="PS50042">
    <property type="entry name" value="CNMP_BINDING_3"/>
    <property type="match status" value="1"/>
</dbReference>
<dbReference type="GO" id="GO:0005829">
    <property type="term" value="C:cytosol"/>
    <property type="evidence" value="ECO:0007669"/>
    <property type="project" value="TreeGrafter"/>
</dbReference>
<feature type="domain" description="Cyclic nucleotide-binding" evidence="1">
    <location>
        <begin position="12"/>
        <end position="62"/>
    </location>
</feature>
<dbReference type="GO" id="GO:0003700">
    <property type="term" value="F:DNA-binding transcription factor activity"/>
    <property type="evidence" value="ECO:0007669"/>
    <property type="project" value="TreeGrafter"/>
</dbReference>
<evidence type="ECO:0000259" key="1">
    <source>
        <dbReference type="PROSITE" id="PS50042"/>
    </source>
</evidence>
<accession>A0A3B1A744</accession>
<gene>
    <name evidence="2" type="ORF">MNBD_GAMMA17-819</name>
</gene>
<name>A0A3B1A744_9ZZZZ</name>
<evidence type="ECO:0000313" key="2">
    <source>
        <dbReference type="EMBL" id="VAW89584.1"/>
    </source>
</evidence>
<dbReference type="InterPro" id="IPR050397">
    <property type="entry name" value="Env_Response_Regulators"/>
</dbReference>